<name>A0A428T4D3_9HYPO</name>
<evidence type="ECO:0000313" key="1">
    <source>
        <dbReference type="EMBL" id="RSL96894.1"/>
    </source>
</evidence>
<dbReference type="EMBL" id="NIZV01000266">
    <property type="protein sequence ID" value="RSL96894.1"/>
    <property type="molecule type" value="Genomic_DNA"/>
</dbReference>
<comment type="caution">
    <text evidence="1">The sequence shown here is derived from an EMBL/GenBank/DDBJ whole genome shotgun (WGS) entry which is preliminary data.</text>
</comment>
<accession>A0A428T4D3</accession>
<keyword evidence="2" id="KW-1185">Reference proteome</keyword>
<gene>
    <name evidence="1" type="ORF">CDV31_013266</name>
</gene>
<evidence type="ECO:0000313" key="2">
    <source>
        <dbReference type="Proteomes" id="UP000288429"/>
    </source>
</evidence>
<proteinExistence type="predicted"/>
<dbReference type="Proteomes" id="UP000288429">
    <property type="component" value="Unassembled WGS sequence"/>
</dbReference>
<reference evidence="1 2" key="1">
    <citation type="submission" date="2017-06" db="EMBL/GenBank/DDBJ databases">
        <title>Cmopartive genomic analysis of Ambrosia Fusariam Clade fungi.</title>
        <authorList>
            <person name="Stajich J.E."/>
            <person name="Carrillo J."/>
            <person name="Kijimoto T."/>
            <person name="Eskalen A."/>
            <person name="O'Donnell K."/>
            <person name="Kasson M."/>
        </authorList>
    </citation>
    <scope>NUCLEOTIDE SEQUENCE [LARGE SCALE GENOMIC DNA]</scope>
    <source>
        <strain evidence="1 2">NRRL 20438</strain>
    </source>
</reference>
<protein>
    <submittedName>
        <fullName evidence="1">Uncharacterized protein</fullName>
    </submittedName>
</protein>
<sequence length="91" mass="10338">MTQAVRIRGLLATDGPAIRLQEAYVKTTYGQRAKKEDSQGECEVKKFDRGRVRTYDLWCSRGCSSDSSVTFPGQQDRAGRVNIYYSPRIEN</sequence>
<dbReference type="AlphaFoldDB" id="A0A428T4D3"/>
<organism evidence="1 2">
    <name type="scientific">Fusarium ambrosium</name>
    <dbReference type="NCBI Taxonomy" id="131363"/>
    <lineage>
        <taxon>Eukaryota</taxon>
        <taxon>Fungi</taxon>
        <taxon>Dikarya</taxon>
        <taxon>Ascomycota</taxon>
        <taxon>Pezizomycotina</taxon>
        <taxon>Sordariomycetes</taxon>
        <taxon>Hypocreomycetidae</taxon>
        <taxon>Hypocreales</taxon>
        <taxon>Nectriaceae</taxon>
        <taxon>Fusarium</taxon>
        <taxon>Fusarium solani species complex</taxon>
    </lineage>
</organism>